<evidence type="ECO:0000313" key="1">
    <source>
        <dbReference type="EMBL" id="KAK4499560.1"/>
    </source>
</evidence>
<organism evidence="1 2">
    <name type="scientific">Zasmidium cellare</name>
    <name type="common">Wine cellar mold</name>
    <name type="synonym">Racodium cellare</name>
    <dbReference type="NCBI Taxonomy" id="395010"/>
    <lineage>
        <taxon>Eukaryota</taxon>
        <taxon>Fungi</taxon>
        <taxon>Dikarya</taxon>
        <taxon>Ascomycota</taxon>
        <taxon>Pezizomycotina</taxon>
        <taxon>Dothideomycetes</taxon>
        <taxon>Dothideomycetidae</taxon>
        <taxon>Mycosphaerellales</taxon>
        <taxon>Mycosphaerellaceae</taxon>
        <taxon>Zasmidium</taxon>
    </lineage>
</organism>
<accession>A0ABR0EEJ4</accession>
<sequence>MATMDLHGRIHPGDEDPTPNIPYDEDVLVSLITEIYKTILRLRPAEEAFVVWPPPGGHQLDLSAIPPGDIVHPRLVSLMKRLPVYKSCRECVVPSMTAVDFLRSEGMRQSRLVNLRNYDLPDDQFVLAPPTAMVLLTGWHDLTPILVLDISDNTVRWVGDTENLEDDYTKAEKDPEKVANWCYDYTNWPEMPAPVYFERVLQNYLEAAWIPNSVGSVWTLDEPVMAERQRLLKEEYGWPSNFREGAWKEKAEDLMQEDIDKIEEERETVRALLAARVVKTS</sequence>
<comment type="caution">
    <text evidence="1">The sequence shown here is derived from an EMBL/GenBank/DDBJ whole genome shotgun (WGS) entry which is preliminary data.</text>
</comment>
<reference evidence="1 2" key="1">
    <citation type="journal article" date="2023" name="G3 (Bethesda)">
        <title>A chromosome-level genome assembly of Zasmidium syzygii isolated from banana leaves.</title>
        <authorList>
            <person name="van Westerhoven A.C."/>
            <person name="Mehrabi R."/>
            <person name="Talebi R."/>
            <person name="Steentjes M.B.F."/>
            <person name="Corcolon B."/>
            <person name="Chong P.A."/>
            <person name="Kema G.H.J."/>
            <person name="Seidl M.F."/>
        </authorList>
    </citation>
    <scope>NUCLEOTIDE SEQUENCE [LARGE SCALE GENOMIC DNA]</scope>
    <source>
        <strain evidence="1 2">P124</strain>
    </source>
</reference>
<gene>
    <name evidence="1" type="ORF">PRZ48_010077</name>
</gene>
<proteinExistence type="predicted"/>
<keyword evidence="2" id="KW-1185">Reference proteome</keyword>
<evidence type="ECO:0000313" key="2">
    <source>
        <dbReference type="Proteomes" id="UP001305779"/>
    </source>
</evidence>
<protein>
    <submittedName>
        <fullName evidence="1">Uncharacterized protein</fullName>
    </submittedName>
</protein>
<name>A0ABR0EEJ4_ZASCE</name>
<dbReference type="Proteomes" id="UP001305779">
    <property type="component" value="Unassembled WGS sequence"/>
</dbReference>
<dbReference type="EMBL" id="JAXOVC010000007">
    <property type="protein sequence ID" value="KAK4499560.1"/>
    <property type="molecule type" value="Genomic_DNA"/>
</dbReference>